<evidence type="ECO:0000256" key="9">
    <source>
        <dbReference type="ARBA" id="ARBA00038221"/>
    </source>
</evidence>
<dbReference type="PANTHER" id="PTHR24100:SF151">
    <property type="entry name" value="ICOS LIGAND"/>
    <property type="match status" value="1"/>
</dbReference>
<dbReference type="Pfam" id="PF07686">
    <property type="entry name" value="V-set"/>
    <property type="match status" value="1"/>
</dbReference>
<evidence type="ECO:0000256" key="2">
    <source>
        <dbReference type="ARBA" id="ARBA00022692"/>
    </source>
</evidence>
<dbReference type="SMART" id="SM00409">
    <property type="entry name" value="IG"/>
    <property type="match status" value="1"/>
</dbReference>
<reference evidence="16" key="2">
    <citation type="submission" date="2025-08" db="UniProtKB">
        <authorList>
            <consortium name="Ensembl"/>
        </authorList>
    </citation>
    <scope>IDENTIFICATION</scope>
</reference>
<feature type="transmembrane region" description="Helical" evidence="12">
    <location>
        <begin position="251"/>
        <end position="274"/>
    </location>
</feature>
<feature type="domain" description="LTD" evidence="15">
    <location>
        <begin position="469"/>
        <end position="601"/>
    </location>
</feature>
<feature type="region of interest" description="Disordered" evidence="11">
    <location>
        <begin position="452"/>
        <end position="482"/>
    </location>
</feature>
<reference evidence="16" key="3">
    <citation type="submission" date="2025-09" db="UniProtKB">
        <authorList>
            <consortium name="Ensembl"/>
        </authorList>
    </citation>
    <scope>IDENTIFICATION</scope>
</reference>
<feature type="signal peptide" evidence="13">
    <location>
        <begin position="1"/>
        <end position="30"/>
    </location>
</feature>
<dbReference type="Proteomes" id="UP001501940">
    <property type="component" value="Chromosome 23"/>
</dbReference>
<evidence type="ECO:0000256" key="13">
    <source>
        <dbReference type="SAM" id="SignalP"/>
    </source>
</evidence>
<feature type="chain" id="PRO_5043389237" description="Ig-like domain-containing protein" evidence="13">
    <location>
        <begin position="31"/>
        <end position="609"/>
    </location>
</feature>
<evidence type="ECO:0000256" key="10">
    <source>
        <dbReference type="SAM" id="Coils"/>
    </source>
</evidence>
<dbReference type="InterPro" id="IPR050504">
    <property type="entry name" value="IgSF_BTN/MOG"/>
</dbReference>
<evidence type="ECO:0008006" key="18">
    <source>
        <dbReference type="Google" id="ProtNLM"/>
    </source>
</evidence>
<dbReference type="PANTHER" id="PTHR24100">
    <property type="entry name" value="BUTYROPHILIN"/>
    <property type="match status" value="1"/>
</dbReference>
<evidence type="ECO:0000256" key="8">
    <source>
        <dbReference type="ARBA" id="ARBA00023319"/>
    </source>
</evidence>
<organism evidence="16 17">
    <name type="scientific">Amphiprion ocellaris</name>
    <name type="common">Clown anemonefish</name>
    <dbReference type="NCBI Taxonomy" id="80972"/>
    <lineage>
        <taxon>Eukaryota</taxon>
        <taxon>Metazoa</taxon>
        <taxon>Chordata</taxon>
        <taxon>Craniata</taxon>
        <taxon>Vertebrata</taxon>
        <taxon>Euteleostomi</taxon>
        <taxon>Actinopterygii</taxon>
        <taxon>Neopterygii</taxon>
        <taxon>Teleostei</taxon>
        <taxon>Neoteleostei</taxon>
        <taxon>Acanthomorphata</taxon>
        <taxon>Ovalentaria</taxon>
        <taxon>Pomacentridae</taxon>
        <taxon>Amphiprion</taxon>
    </lineage>
</organism>
<dbReference type="GO" id="GO:0001817">
    <property type="term" value="P:regulation of cytokine production"/>
    <property type="evidence" value="ECO:0007669"/>
    <property type="project" value="TreeGrafter"/>
</dbReference>
<evidence type="ECO:0000313" key="17">
    <source>
        <dbReference type="Proteomes" id="UP001501940"/>
    </source>
</evidence>
<proteinExistence type="inferred from homology"/>
<dbReference type="PROSITE" id="PS50835">
    <property type="entry name" value="IG_LIKE"/>
    <property type="match status" value="2"/>
</dbReference>
<dbReference type="AlphaFoldDB" id="A0AAQ5Y3M5"/>
<dbReference type="Pfam" id="PF22705">
    <property type="entry name" value="C2-set_3"/>
    <property type="match status" value="1"/>
</dbReference>
<protein>
    <recommendedName>
        <fullName evidence="18">Ig-like domain-containing protein</fullName>
    </recommendedName>
</protein>
<dbReference type="InterPro" id="IPR007110">
    <property type="entry name" value="Ig-like_dom"/>
</dbReference>
<dbReference type="GO" id="GO:0042110">
    <property type="term" value="P:T cell activation"/>
    <property type="evidence" value="ECO:0007669"/>
    <property type="project" value="UniProtKB-ARBA"/>
</dbReference>
<dbReference type="InterPro" id="IPR013783">
    <property type="entry name" value="Ig-like_fold"/>
</dbReference>
<dbReference type="GO" id="GO:1903037">
    <property type="term" value="P:regulation of leukocyte cell-cell adhesion"/>
    <property type="evidence" value="ECO:0007669"/>
    <property type="project" value="UniProtKB-ARBA"/>
</dbReference>
<feature type="compositionally biased region" description="Basic and acidic residues" evidence="11">
    <location>
        <begin position="452"/>
        <end position="469"/>
    </location>
</feature>
<dbReference type="InterPro" id="IPR036415">
    <property type="entry name" value="Lamin_tail_dom_sf"/>
</dbReference>
<keyword evidence="10" id="KW-0175">Coiled coil</keyword>
<dbReference type="GO" id="GO:0009897">
    <property type="term" value="C:external side of plasma membrane"/>
    <property type="evidence" value="ECO:0007669"/>
    <property type="project" value="TreeGrafter"/>
</dbReference>
<dbReference type="InterPro" id="IPR013106">
    <property type="entry name" value="Ig_V-set"/>
</dbReference>
<comment type="subcellular location">
    <subcellularLocation>
        <location evidence="1">Membrane</location>
    </subcellularLocation>
</comment>
<feature type="domain" description="Ig-like" evidence="14">
    <location>
        <begin position="44"/>
        <end position="138"/>
    </location>
</feature>
<keyword evidence="4 12" id="KW-1133">Transmembrane helix</keyword>
<dbReference type="PROSITE" id="PS51841">
    <property type="entry name" value="LTD"/>
    <property type="match status" value="1"/>
</dbReference>
<dbReference type="GO" id="GO:0050863">
    <property type="term" value="P:regulation of T cell activation"/>
    <property type="evidence" value="ECO:0007669"/>
    <property type="project" value="UniProtKB-ARBA"/>
</dbReference>
<evidence type="ECO:0000259" key="15">
    <source>
        <dbReference type="PROSITE" id="PS51841"/>
    </source>
</evidence>
<dbReference type="GO" id="GO:0005102">
    <property type="term" value="F:signaling receptor binding"/>
    <property type="evidence" value="ECO:0007669"/>
    <property type="project" value="TreeGrafter"/>
</dbReference>
<evidence type="ECO:0000256" key="7">
    <source>
        <dbReference type="ARBA" id="ARBA00023180"/>
    </source>
</evidence>
<keyword evidence="2 12" id="KW-0812">Transmembrane</keyword>
<feature type="coiled-coil region" evidence="10">
    <location>
        <begin position="364"/>
        <end position="409"/>
    </location>
</feature>
<keyword evidence="8" id="KW-0393">Immunoglobulin domain</keyword>
<evidence type="ECO:0000256" key="12">
    <source>
        <dbReference type="SAM" id="Phobius"/>
    </source>
</evidence>
<dbReference type="SUPFAM" id="SSF48726">
    <property type="entry name" value="Immunoglobulin"/>
    <property type="match status" value="2"/>
</dbReference>
<dbReference type="GO" id="GO:0050852">
    <property type="term" value="P:T cell receptor signaling pathway"/>
    <property type="evidence" value="ECO:0007669"/>
    <property type="project" value="TreeGrafter"/>
</dbReference>
<dbReference type="Pfam" id="PF00932">
    <property type="entry name" value="LTD"/>
    <property type="match status" value="1"/>
</dbReference>
<keyword evidence="17" id="KW-1185">Reference proteome</keyword>
<dbReference type="InterPro" id="IPR053896">
    <property type="entry name" value="BTN3A2-like_Ig-C"/>
</dbReference>
<dbReference type="RefSeq" id="XP_054863702.1">
    <property type="nucleotide sequence ID" value="XM_055007727.1"/>
</dbReference>
<feature type="domain" description="Ig-like" evidence="14">
    <location>
        <begin position="146"/>
        <end position="235"/>
    </location>
</feature>
<keyword evidence="6" id="KW-1015">Disulfide bond</keyword>
<dbReference type="FunFam" id="2.60.40.10:FF:000142">
    <property type="entry name" value="V-set domain-containing T-cell activation inhibitor 1"/>
    <property type="match status" value="1"/>
</dbReference>
<keyword evidence="5 12" id="KW-0472">Membrane</keyword>
<dbReference type="SUPFAM" id="SSF74853">
    <property type="entry name" value="Lamin A/C globular tail domain"/>
    <property type="match status" value="1"/>
</dbReference>
<dbReference type="GeneID" id="111564317"/>
<evidence type="ECO:0000256" key="3">
    <source>
        <dbReference type="ARBA" id="ARBA00022729"/>
    </source>
</evidence>
<evidence type="ECO:0000256" key="1">
    <source>
        <dbReference type="ARBA" id="ARBA00004370"/>
    </source>
</evidence>
<evidence type="ECO:0000256" key="11">
    <source>
        <dbReference type="SAM" id="MobiDB-lite"/>
    </source>
</evidence>
<evidence type="ECO:0000259" key="14">
    <source>
        <dbReference type="PROSITE" id="PS50835"/>
    </source>
</evidence>
<dbReference type="Gene3D" id="2.60.40.10">
    <property type="entry name" value="Immunoglobulins"/>
    <property type="match status" value="2"/>
</dbReference>
<dbReference type="InterPro" id="IPR001322">
    <property type="entry name" value="Lamin_tail_dom"/>
</dbReference>
<evidence type="ECO:0000256" key="6">
    <source>
        <dbReference type="ARBA" id="ARBA00023157"/>
    </source>
</evidence>
<reference evidence="16 17" key="1">
    <citation type="submission" date="2022-01" db="EMBL/GenBank/DDBJ databases">
        <title>A chromosome-scale genome assembly of the false clownfish, Amphiprion ocellaris.</title>
        <authorList>
            <person name="Ryu T."/>
        </authorList>
    </citation>
    <scope>NUCLEOTIDE SEQUENCE [LARGE SCALE GENOMIC DNA]</scope>
</reference>
<dbReference type="Gene3D" id="2.60.40.1260">
    <property type="entry name" value="Lamin Tail domain"/>
    <property type="match status" value="1"/>
</dbReference>
<dbReference type="InterPro" id="IPR036179">
    <property type="entry name" value="Ig-like_dom_sf"/>
</dbReference>
<dbReference type="Ensembl" id="ENSAOCT00000085819.1">
    <property type="protein sequence ID" value="ENSAOCP00000048273.1"/>
    <property type="gene ID" value="ENSAOCG00000006101.2"/>
</dbReference>
<evidence type="ECO:0000256" key="5">
    <source>
        <dbReference type="ARBA" id="ARBA00023136"/>
    </source>
</evidence>
<dbReference type="FunFam" id="2.60.40.10:FF:000088">
    <property type="entry name" value="Butyrophilin subfamily 1 member A1"/>
    <property type="match status" value="1"/>
</dbReference>
<dbReference type="GeneTree" id="ENSGT01050000244843"/>
<keyword evidence="7" id="KW-0325">Glycoprotein</keyword>
<evidence type="ECO:0000313" key="16">
    <source>
        <dbReference type="Ensembl" id="ENSAOCP00000048273.1"/>
    </source>
</evidence>
<dbReference type="InterPro" id="IPR003599">
    <property type="entry name" value="Ig_sub"/>
</dbReference>
<keyword evidence="3 13" id="KW-0732">Signal</keyword>
<name>A0AAQ5Y3M5_AMPOC</name>
<sequence>MMLAEPFLTSHLRTLSVLVVHLLLTDICRGQLIGASQPIVATLGDDIILPCHLEPAEDVTEMTLEWSRPDLIPRFVYVWRSGLELEGKKHKTFQGRTTLFTEELQHGNISLRLNRVKLSDKGTYSCYIPTLEKQTNVQLVVGAASPPVISLAGINGHTGGVVLQCESAGWYPEPEVLWLDAEGNLLSAGPTETVRGPDDLYTVSSRVTVEKKHGNKFTCRVQQNNINQTRDTWIHVPDDFFIIPYSSAVPIIVGLSVSLVVCIMLILASGFFLWRKNRTKTKRTLDKTEKEEKNCCETEAEMLMSHEVVEMQDLGEKDPINQHMVHDGIQMDQEAVEEELTGNQAAGSQTIWDLLSAVNPFKGNQAEQQKKEEAEDEVASLKKKLDDLSAEVEIKNKQLKDAQEEANRRWKEVNDIQRESRTKLLEKDAEISKLRRQLDKKIWEEKQKNGKDLKELDGSKSEDVDHQIESRQQSSRSSDHHSDLRDIILDEVHHQGKYLRLKNTSTEEKLLGGCKLELHINNRELCTYTFDQSFKVKAGGEITLWCADYGHHDPAISNLVWKDLKPLKRGDLLQFILFNQTGEFKGVNFHTEQISSATGKEDDRLHPEQ</sequence>
<evidence type="ECO:0000256" key="4">
    <source>
        <dbReference type="ARBA" id="ARBA00022989"/>
    </source>
</evidence>
<comment type="similarity">
    <text evidence="9">Belongs to the SKINT family.</text>
</comment>
<accession>A0AAQ5Y3M5</accession>